<keyword evidence="1" id="KW-0472">Membrane</keyword>
<protein>
    <submittedName>
        <fullName evidence="2">Uncharacterized protein</fullName>
    </submittedName>
</protein>
<evidence type="ECO:0000313" key="3">
    <source>
        <dbReference type="Proteomes" id="UP001229421"/>
    </source>
</evidence>
<evidence type="ECO:0000256" key="1">
    <source>
        <dbReference type="SAM" id="Phobius"/>
    </source>
</evidence>
<name>A0AAD8P6H6_TARER</name>
<sequence length="120" mass="13568">MTASTAILSRVVARVDKSGIFIDGGGDDDNGLMVVVIMVIVMMVAVIMVVVIELVREEGWGWKIRKKPFYILHPGWSSNGSSAIPDSVAEDVDWNKRRKTRNKSFIRRHEEVVTKKIRKE</sequence>
<accession>A0AAD8P6H6</accession>
<evidence type="ECO:0000313" key="2">
    <source>
        <dbReference type="EMBL" id="KAK1440640.1"/>
    </source>
</evidence>
<comment type="caution">
    <text evidence="2">The sequence shown here is derived from an EMBL/GenBank/DDBJ whole genome shotgun (WGS) entry which is preliminary data.</text>
</comment>
<keyword evidence="3" id="KW-1185">Reference proteome</keyword>
<proteinExistence type="predicted"/>
<organism evidence="2 3">
    <name type="scientific">Tagetes erecta</name>
    <name type="common">African marigold</name>
    <dbReference type="NCBI Taxonomy" id="13708"/>
    <lineage>
        <taxon>Eukaryota</taxon>
        <taxon>Viridiplantae</taxon>
        <taxon>Streptophyta</taxon>
        <taxon>Embryophyta</taxon>
        <taxon>Tracheophyta</taxon>
        <taxon>Spermatophyta</taxon>
        <taxon>Magnoliopsida</taxon>
        <taxon>eudicotyledons</taxon>
        <taxon>Gunneridae</taxon>
        <taxon>Pentapetalae</taxon>
        <taxon>asterids</taxon>
        <taxon>campanulids</taxon>
        <taxon>Asterales</taxon>
        <taxon>Asteraceae</taxon>
        <taxon>Asteroideae</taxon>
        <taxon>Heliantheae alliance</taxon>
        <taxon>Tageteae</taxon>
        <taxon>Tagetes</taxon>
    </lineage>
</organism>
<feature type="transmembrane region" description="Helical" evidence="1">
    <location>
        <begin position="32"/>
        <end position="55"/>
    </location>
</feature>
<gene>
    <name evidence="2" type="ORF">QVD17_06469</name>
</gene>
<keyword evidence="1" id="KW-1133">Transmembrane helix</keyword>
<dbReference type="EMBL" id="JAUHHV010000001">
    <property type="protein sequence ID" value="KAK1440640.1"/>
    <property type="molecule type" value="Genomic_DNA"/>
</dbReference>
<dbReference type="AlphaFoldDB" id="A0AAD8P6H6"/>
<keyword evidence="1" id="KW-0812">Transmembrane</keyword>
<dbReference type="Proteomes" id="UP001229421">
    <property type="component" value="Unassembled WGS sequence"/>
</dbReference>
<reference evidence="2" key="1">
    <citation type="journal article" date="2023" name="bioRxiv">
        <title>Improved chromosome-level genome assembly for marigold (Tagetes erecta).</title>
        <authorList>
            <person name="Jiang F."/>
            <person name="Yuan L."/>
            <person name="Wang S."/>
            <person name="Wang H."/>
            <person name="Xu D."/>
            <person name="Wang A."/>
            <person name="Fan W."/>
        </authorList>
    </citation>
    <scope>NUCLEOTIDE SEQUENCE</scope>
    <source>
        <strain evidence="2">WSJ</strain>
        <tissue evidence="2">Leaf</tissue>
    </source>
</reference>